<dbReference type="AlphaFoldDB" id="A0A975BI31"/>
<keyword evidence="2" id="KW-1185">Reference proteome</keyword>
<organism evidence="1 2">
    <name type="scientific">Desulfonema magnum</name>
    <dbReference type="NCBI Taxonomy" id="45655"/>
    <lineage>
        <taxon>Bacteria</taxon>
        <taxon>Pseudomonadati</taxon>
        <taxon>Thermodesulfobacteriota</taxon>
        <taxon>Desulfobacteria</taxon>
        <taxon>Desulfobacterales</taxon>
        <taxon>Desulfococcaceae</taxon>
        <taxon>Desulfonema</taxon>
    </lineage>
</organism>
<dbReference type="KEGG" id="dmm:dnm_019140"/>
<dbReference type="RefSeq" id="WP_207681770.1">
    <property type="nucleotide sequence ID" value="NZ_CP061800.1"/>
</dbReference>
<dbReference type="Proteomes" id="UP000663722">
    <property type="component" value="Chromosome"/>
</dbReference>
<proteinExistence type="predicted"/>
<sequence length="212" mass="23468">MAKRSKWIKDISDLSRAKTGQGATIAWPSPDGCLPTFPELNDLEKHSSYEANEQLVPFLEAIRKAESRLWIIDKNFLQKKKPSGQNGIDTICEAVAVSNVEDIKIIAMPGGSKRATAEDEVKRLKNARKDHKAVAESLPIAICTNLVNKRMSSLIHDRFAIVDNVLWHFGSDVGGRDAALNAVSLGWNAGDTNAGDFFTKLWIRLGCEPIRR</sequence>
<gene>
    <name evidence="1" type="ORF">dnm_019140</name>
</gene>
<accession>A0A975BI31</accession>
<evidence type="ECO:0000313" key="1">
    <source>
        <dbReference type="EMBL" id="QTA85897.1"/>
    </source>
</evidence>
<evidence type="ECO:0000313" key="2">
    <source>
        <dbReference type="Proteomes" id="UP000663722"/>
    </source>
</evidence>
<reference evidence="1" key="1">
    <citation type="journal article" date="2021" name="Microb. Physiol.">
        <title>Proteogenomic Insights into the Physiology of Marine, Sulfate-Reducing, Filamentous Desulfonema limicola and Desulfonema magnum.</title>
        <authorList>
            <person name="Schnaars V."/>
            <person name="Wohlbrand L."/>
            <person name="Scheve S."/>
            <person name="Hinrichs C."/>
            <person name="Reinhardt R."/>
            <person name="Rabus R."/>
        </authorList>
    </citation>
    <scope>NUCLEOTIDE SEQUENCE</scope>
    <source>
        <strain evidence="1">4be13</strain>
    </source>
</reference>
<name>A0A975BI31_9BACT</name>
<protein>
    <submittedName>
        <fullName evidence="1">Uncharacterized protein</fullName>
    </submittedName>
</protein>
<dbReference type="EMBL" id="CP061800">
    <property type="protein sequence ID" value="QTA85897.1"/>
    <property type="molecule type" value="Genomic_DNA"/>
</dbReference>